<dbReference type="EMBL" id="LAPZ01000007">
    <property type="protein sequence ID" value="OSY87853.1"/>
    <property type="molecule type" value="Genomic_DNA"/>
</dbReference>
<accession>A0A1Y2PBK5</accession>
<evidence type="ECO:0000256" key="4">
    <source>
        <dbReference type="ARBA" id="ARBA00022746"/>
    </source>
</evidence>
<feature type="transmembrane region" description="Helical" evidence="8">
    <location>
        <begin position="191"/>
        <end position="208"/>
    </location>
</feature>
<evidence type="ECO:0000256" key="7">
    <source>
        <dbReference type="ARBA" id="ARBA00023235"/>
    </source>
</evidence>
<evidence type="ECO:0000313" key="11">
    <source>
        <dbReference type="Proteomes" id="UP000194221"/>
    </source>
</evidence>
<evidence type="ECO:0000259" key="9">
    <source>
        <dbReference type="Pfam" id="PF18916"/>
    </source>
</evidence>
<evidence type="ECO:0000256" key="5">
    <source>
        <dbReference type="ARBA" id="ARBA00022989"/>
    </source>
</evidence>
<comment type="caution">
    <text evidence="10">The sequence shown here is derived from an EMBL/GenBank/DDBJ whole genome shotgun (WGS) entry which is preliminary data.</text>
</comment>
<feature type="domain" description="Lycopene cyclase" evidence="9">
    <location>
        <begin position="4"/>
        <end position="80"/>
    </location>
</feature>
<gene>
    <name evidence="10" type="ORF">WH52_10205</name>
</gene>
<dbReference type="GO" id="GO:0045436">
    <property type="term" value="F:lycopene beta cyclase activity"/>
    <property type="evidence" value="ECO:0007669"/>
    <property type="project" value="UniProtKB-ARBA"/>
</dbReference>
<dbReference type="Pfam" id="PF18916">
    <property type="entry name" value="Lycopene_cyc"/>
    <property type="match status" value="2"/>
</dbReference>
<dbReference type="STRING" id="1635173.WH52_10205"/>
<comment type="subcellular location">
    <subcellularLocation>
        <location evidence="1">Membrane</location>
        <topology evidence="1">Multi-pass membrane protein</topology>
    </subcellularLocation>
</comment>
<comment type="pathway">
    <text evidence="2">Carotenoid biosynthesis.</text>
</comment>
<feature type="domain" description="Lycopene cyclase" evidence="9">
    <location>
        <begin position="115"/>
        <end position="208"/>
    </location>
</feature>
<name>A0A1Y2PBK5_9FLAO</name>
<evidence type="ECO:0000256" key="1">
    <source>
        <dbReference type="ARBA" id="ARBA00004141"/>
    </source>
</evidence>
<dbReference type="NCBIfam" id="TIGR03462">
    <property type="entry name" value="CarR_dom_SF"/>
    <property type="match status" value="1"/>
</dbReference>
<dbReference type="InterPro" id="IPR017825">
    <property type="entry name" value="Lycopene_cyclase_dom"/>
</dbReference>
<keyword evidence="6 8" id="KW-0472">Membrane</keyword>
<evidence type="ECO:0000256" key="3">
    <source>
        <dbReference type="ARBA" id="ARBA00022692"/>
    </source>
</evidence>
<keyword evidence="3 8" id="KW-0812">Transmembrane</keyword>
<feature type="transmembrane region" description="Helical" evidence="8">
    <location>
        <begin position="145"/>
        <end position="166"/>
    </location>
</feature>
<dbReference type="GO" id="GO:0016872">
    <property type="term" value="F:intramolecular lyase activity"/>
    <property type="evidence" value="ECO:0007669"/>
    <property type="project" value="InterPro"/>
</dbReference>
<evidence type="ECO:0000256" key="8">
    <source>
        <dbReference type="SAM" id="Phobius"/>
    </source>
</evidence>
<sequence length="213" mass="25372">MLYSFLEKKFHFIQYFKIAFISIVLVAFPFLIWDGIFTAEGVWGFNSDYFLGAKIFKMPIEEWLFFFCIPYACLFTHEVLKYYLPNFKLSKSVTILISILLLLIVFFLLIFNFGKWYTTVNFLFFLVLVLYGLKNHLTTLQEYLPSFIVILIPFFIVNGILTGSFIESPVVWYNNNENLGFRLFTIPFEDVFYAFNLLFSIQLIFNYLKQQQF</sequence>
<evidence type="ECO:0000256" key="2">
    <source>
        <dbReference type="ARBA" id="ARBA00004829"/>
    </source>
</evidence>
<feature type="transmembrane region" description="Helical" evidence="8">
    <location>
        <begin position="92"/>
        <end position="110"/>
    </location>
</feature>
<evidence type="ECO:0000313" key="10">
    <source>
        <dbReference type="EMBL" id="OSY87853.1"/>
    </source>
</evidence>
<keyword evidence="4" id="KW-0125">Carotenoid biosynthesis</keyword>
<dbReference type="InParanoid" id="A0A1Y2PBK5"/>
<feature type="transmembrane region" description="Helical" evidence="8">
    <location>
        <begin position="116"/>
        <end position="133"/>
    </location>
</feature>
<dbReference type="Proteomes" id="UP000194221">
    <property type="component" value="Unassembled WGS sequence"/>
</dbReference>
<reference evidence="10 11" key="1">
    <citation type="submission" date="2015-03" db="EMBL/GenBank/DDBJ databases">
        <title>Genome sequence of Tenacibaculum sp. S2-2, isolated from intestinal microbiota of sea cucumber, Apostichopus japonicas.</title>
        <authorList>
            <person name="Shao Z."/>
            <person name="Wang L."/>
            <person name="Li X."/>
        </authorList>
    </citation>
    <scope>NUCLEOTIDE SEQUENCE [LARGE SCALE GENOMIC DNA]</scope>
    <source>
        <strain evidence="10 11">S2-2</strain>
    </source>
</reference>
<evidence type="ECO:0000256" key="6">
    <source>
        <dbReference type="ARBA" id="ARBA00023136"/>
    </source>
</evidence>
<protein>
    <submittedName>
        <fullName evidence="10">Lycopene cyclase</fullName>
    </submittedName>
</protein>
<feature type="transmembrane region" description="Helical" evidence="8">
    <location>
        <begin position="63"/>
        <end position="80"/>
    </location>
</feature>
<feature type="transmembrane region" description="Helical" evidence="8">
    <location>
        <begin position="12"/>
        <end position="33"/>
    </location>
</feature>
<keyword evidence="11" id="KW-1185">Reference proteome</keyword>
<dbReference type="GO" id="GO:0016020">
    <property type="term" value="C:membrane"/>
    <property type="evidence" value="ECO:0007669"/>
    <property type="project" value="UniProtKB-SubCell"/>
</dbReference>
<keyword evidence="5 8" id="KW-1133">Transmembrane helix</keyword>
<organism evidence="10 11">
    <name type="scientific">Tenacibaculum holothuriorum</name>
    <dbReference type="NCBI Taxonomy" id="1635173"/>
    <lineage>
        <taxon>Bacteria</taxon>
        <taxon>Pseudomonadati</taxon>
        <taxon>Bacteroidota</taxon>
        <taxon>Flavobacteriia</taxon>
        <taxon>Flavobacteriales</taxon>
        <taxon>Flavobacteriaceae</taxon>
        <taxon>Tenacibaculum</taxon>
    </lineage>
</organism>
<dbReference type="GO" id="GO:0016117">
    <property type="term" value="P:carotenoid biosynthetic process"/>
    <property type="evidence" value="ECO:0007669"/>
    <property type="project" value="UniProtKB-KW"/>
</dbReference>
<keyword evidence="7" id="KW-0413">Isomerase</keyword>
<proteinExistence type="predicted"/>
<dbReference type="AlphaFoldDB" id="A0A1Y2PBK5"/>